<keyword evidence="2" id="KW-1185">Reference proteome</keyword>
<accession>A0ACC2HJK9</accession>
<protein>
    <submittedName>
        <fullName evidence="1">Uncharacterized protein</fullName>
    </submittedName>
</protein>
<evidence type="ECO:0000313" key="2">
    <source>
        <dbReference type="Proteomes" id="UP001157502"/>
    </source>
</evidence>
<gene>
    <name evidence="1" type="ORF">DPEC_G00000320</name>
</gene>
<name>A0ACC2HJK9_DALPE</name>
<comment type="caution">
    <text evidence="1">The sequence shown here is derived from an EMBL/GenBank/DDBJ whole genome shotgun (WGS) entry which is preliminary data.</text>
</comment>
<dbReference type="Proteomes" id="UP001157502">
    <property type="component" value="Chromosome 1"/>
</dbReference>
<evidence type="ECO:0000313" key="1">
    <source>
        <dbReference type="EMBL" id="KAJ8015820.1"/>
    </source>
</evidence>
<proteinExistence type="predicted"/>
<reference evidence="1" key="1">
    <citation type="submission" date="2021-05" db="EMBL/GenBank/DDBJ databases">
        <authorList>
            <person name="Pan Q."/>
            <person name="Jouanno E."/>
            <person name="Zahm M."/>
            <person name="Klopp C."/>
            <person name="Cabau C."/>
            <person name="Louis A."/>
            <person name="Berthelot C."/>
            <person name="Parey E."/>
            <person name="Roest Crollius H."/>
            <person name="Montfort J."/>
            <person name="Robinson-Rechavi M."/>
            <person name="Bouchez O."/>
            <person name="Lampietro C."/>
            <person name="Lopez Roques C."/>
            <person name="Donnadieu C."/>
            <person name="Postlethwait J."/>
            <person name="Bobe J."/>
            <person name="Dillon D."/>
            <person name="Chandos A."/>
            <person name="von Hippel F."/>
            <person name="Guiguen Y."/>
        </authorList>
    </citation>
    <scope>NUCLEOTIDE SEQUENCE</scope>
    <source>
        <strain evidence="1">YG-Jan2019</strain>
    </source>
</reference>
<sequence length="161" mass="17971">MNFRKGVGFNSHYRQLLADRGLALVGTVRKNRSRPRADGSYRWRSPSRPPPHWCPTWPGKTGTLSDILDYNRNKGSVDNLERVIGTYSVSPDALGLGAHVPEAPAPDTRASKRKRCQMCPSKKDCKTHTVCGRCNKYISKGCSRPYCSECINWGFVRGGTL</sequence>
<dbReference type="EMBL" id="CM055728">
    <property type="protein sequence ID" value="KAJ8015820.1"/>
    <property type="molecule type" value="Genomic_DNA"/>
</dbReference>
<organism evidence="1 2">
    <name type="scientific">Dallia pectoralis</name>
    <name type="common">Alaska blackfish</name>
    <dbReference type="NCBI Taxonomy" id="75939"/>
    <lineage>
        <taxon>Eukaryota</taxon>
        <taxon>Metazoa</taxon>
        <taxon>Chordata</taxon>
        <taxon>Craniata</taxon>
        <taxon>Vertebrata</taxon>
        <taxon>Euteleostomi</taxon>
        <taxon>Actinopterygii</taxon>
        <taxon>Neopterygii</taxon>
        <taxon>Teleostei</taxon>
        <taxon>Protacanthopterygii</taxon>
        <taxon>Esociformes</taxon>
        <taxon>Umbridae</taxon>
        <taxon>Dallia</taxon>
    </lineage>
</organism>